<dbReference type="InterPro" id="IPR034012">
    <property type="entry name" value="Zn_ribbon_RPB9_C"/>
</dbReference>
<dbReference type="Pfam" id="PF02150">
    <property type="entry name" value="Zn_ribbon_RPB9"/>
    <property type="match status" value="1"/>
</dbReference>
<keyword evidence="3 11" id="KW-0479">Metal-binding</keyword>
<evidence type="ECO:0000256" key="7">
    <source>
        <dbReference type="ARBA" id="ARBA00023242"/>
    </source>
</evidence>
<evidence type="ECO:0000256" key="1">
    <source>
        <dbReference type="ARBA" id="ARBA00004604"/>
    </source>
</evidence>
<evidence type="ECO:0000256" key="2">
    <source>
        <dbReference type="ARBA" id="ARBA00022478"/>
    </source>
</evidence>
<dbReference type="SMART" id="SM00440">
    <property type="entry name" value="ZnF_C2C2"/>
    <property type="match status" value="1"/>
</dbReference>
<keyword evidence="7" id="KW-0539">Nucleus</keyword>
<dbReference type="PANTHER" id="PTHR11239:SF1">
    <property type="entry name" value="DNA-DIRECTED RNA POLYMERASE II SUBUNIT RPB9"/>
    <property type="match status" value="1"/>
</dbReference>
<keyword evidence="5" id="KW-0862">Zinc</keyword>
<keyword evidence="2 11" id="KW-0240">DNA-directed RNA polymerase</keyword>
<dbReference type="AlphaFoldDB" id="A0ABD2UPB9"/>
<evidence type="ECO:0000256" key="8">
    <source>
        <dbReference type="ARBA" id="ARBA00055413"/>
    </source>
</evidence>
<dbReference type="PROSITE" id="PS01030">
    <property type="entry name" value="RNA_POL_M_15KD"/>
    <property type="match status" value="1"/>
</dbReference>
<keyword evidence="6 11" id="KW-0804">Transcription</keyword>
<dbReference type="EMBL" id="JBJKTR010000005">
    <property type="protein sequence ID" value="KAL3369347.1"/>
    <property type="molecule type" value="Genomic_DNA"/>
</dbReference>
<feature type="non-terminal residue" evidence="13">
    <location>
        <position position="1"/>
    </location>
</feature>
<dbReference type="GO" id="GO:0005665">
    <property type="term" value="C:RNA polymerase II, core complex"/>
    <property type="evidence" value="ECO:0007669"/>
    <property type="project" value="UniProtKB-ARBA"/>
</dbReference>
<comment type="subunit">
    <text evidence="9">Component of the RNA polymerase II, IV and V complexes. Interacts with NRPD1.</text>
</comment>
<comment type="function">
    <text evidence="8">DNA-dependent RNA polymerase catalyzes the transcription of DNA into RNA using the four ribonucleoside triphosphates as substrates. Component of RNA polymerase II which synthesizes mRNA precursors and many functional non-coding RNAs. Pol II is the central component of the basal RNA polymerase II transcription machinery. It is composed of mobile elements that move relative to each other. Component of RNA polymerases IV and V which mediate short-interfering RNAs (siRNA) accumulation and subsequent RNA-directed DNA methylation-dependent (RdDM) transcriptional gene silencing (TGS) of endogenous repeated sequences, including transposable elements. Required for RNA silencing.</text>
</comment>
<organism evidence="13 14">
    <name type="scientific">Solanum stoloniferum</name>
    <dbReference type="NCBI Taxonomy" id="62892"/>
    <lineage>
        <taxon>Eukaryota</taxon>
        <taxon>Viridiplantae</taxon>
        <taxon>Streptophyta</taxon>
        <taxon>Embryophyta</taxon>
        <taxon>Tracheophyta</taxon>
        <taxon>Spermatophyta</taxon>
        <taxon>Magnoliopsida</taxon>
        <taxon>eudicotyledons</taxon>
        <taxon>Gunneridae</taxon>
        <taxon>Pentapetalae</taxon>
        <taxon>asterids</taxon>
        <taxon>lamiids</taxon>
        <taxon>Solanales</taxon>
        <taxon>Solanaceae</taxon>
        <taxon>Solanoideae</taxon>
        <taxon>Solaneae</taxon>
        <taxon>Solanum</taxon>
    </lineage>
</organism>
<dbReference type="FunFam" id="2.20.25.10:FF:000004">
    <property type="entry name" value="DNA-directed RNA polymerase subunit"/>
    <property type="match status" value="1"/>
</dbReference>
<name>A0ABD2UPB9_9SOLN</name>
<dbReference type="GO" id="GO:0008270">
    <property type="term" value="F:zinc ion binding"/>
    <property type="evidence" value="ECO:0007669"/>
    <property type="project" value="UniProtKB-KW"/>
</dbReference>
<dbReference type="SMART" id="SM00661">
    <property type="entry name" value="RPOL9"/>
    <property type="match status" value="1"/>
</dbReference>
<evidence type="ECO:0000256" key="10">
    <source>
        <dbReference type="PROSITE-ProRule" id="PRU00472"/>
    </source>
</evidence>
<gene>
    <name evidence="13" type="ORF">AABB24_009936</name>
</gene>
<evidence type="ECO:0000313" key="13">
    <source>
        <dbReference type="EMBL" id="KAL3369347.1"/>
    </source>
</evidence>
<dbReference type="InterPro" id="IPR001222">
    <property type="entry name" value="Znf_TFIIS"/>
</dbReference>
<dbReference type="PROSITE" id="PS51133">
    <property type="entry name" value="ZF_TFIIS_2"/>
    <property type="match status" value="1"/>
</dbReference>
<dbReference type="Proteomes" id="UP001627284">
    <property type="component" value="Unassembled WGS sequence"/>
</dbReference>
<dbReference type="GO" id="GO:0000419">
    <property type="term" value="C:RNA polymerase V complex"/>
    <property type="evidence" value="ECO:0007669"/>
    <property type="project" value="UniProtKB-ARBA"/>
</dbReference>
<dbReference type="GO" id="GO:0005730">
    <property type="term" value="C:nucleolus"/>
    <property type="evidence" value="ECO:0007669"/>
    <property type="project" value="UniProtKB-SubCell"/>
</dbReference>
<accession>A0ABD2UPB9</accession>
<dbReference type="SUPFAM" id="SSF57783">
    <property type="entry name" value="Zinc beta-ribbon"/>
    <property type="match status" value="2"/>
</dbReference>
<proteinExistence type="inferred from homology"/>
<evidence type="ECO:0000256" key="5">
    <source>
        <dbReference type="ARBA" id="ARBA00022833"/>
    </source>
</evidence>
<dbReference type="Gene3D" id="2.20.25.10">
    <property type="match status" value="2"/>
</dbReference>
<reference evidence="13 14" key="1">
    <citation type="submission" date="2024-05" db="EMBL/GenBank/DDBJ databases">
        <title>De novo assembly of an allotetraploid wild potato.</title>
        <authorList>
            <person name="Hosaka A.J."/>
        </authorList>
    </citation>
    <scope>NUCLEOTIDE SEQUENCE [LARGE SCALE GENOMIC DNA]</scope>
    <source>
        <tissue evidence="13">Young leaves</tissue>
    </source>
</reference>
<keyword evidence="4 10" id="KW-0863">Zinc-finger</keyword>
<sequence length="150" mass="17351">IKNPQKLSRTPQQKLRTNRSIFSVKASKFKRKKLAKMSTMKFCRECNNILYPKEDKEQKILLYACRNCDHQEPAENNCVYRNEIHHSAAERTQVLQDVAADPTLPRTKSVRCSQCGHGEAVFFQATARGEEGMTLFFVCCNPNCGHRWRD</sequence>
<dbReference type="InterPro" id="IPR012164">
    <property type="entry name" value="Rpa12/Rpb9/Rpc10/TFS"/>
</dbReference>
<dbReference type="CDD" id="cd10508">
    <property type="entry name" value="Zn-ribbon_RPB9"/>
    <property type="match status" value="1"/>
</dbReference>
<feature type="domain" description="TFIIS-type" evidence="12">
    <location>
        <begin position="108"/>
        <end position="149"/>
    </location>
</feature>
<evidence type="ECO:0000313" key="14">
    <source>
        <dbReference type="Proteomes" id="UP001627284"/>
    </source>
</evidence>
<evidence type="ECO:0000256" key="6">
    <source>
        <dbReference type="ARBA" id="ARBA00023163"/>
    </source>
</evidence>
<evidence type="ECO:0000259" key="12">
    <source>
        <dbReference type="PROSITE" id="PS51133"/>
    </source>
</evidence>
<evidence type="ECO:0000256" key="3">
    <source>
        <dbReference type="ARBA" id="ARBA00022723"/>
    </source>
</evidence>
<dbReference type="FunFam" id="2.20.25.10:FF:000008">
    <property type="entry name" value="DNA-directed RNA polymerase II subunit RPB9"/>
    <property type="match status" value="1"/>
</dbReference>
<evidence type="ECO:0000256" key="11">
    <source>
        <dbReference type="RuleBase" id="RU003474"/>
    </source>
</evidence>
<comment type="caution">
    <text evidence="13">The sequence shown here is derived from an EMBL/GenBank/DDBJ whole genome shotgun (WGS) entry which is preliminary data.</text>
</comment>
<comment type="similarity">
    <text evidence="11">Belongs to the archaeal rpoM/eukaryotic RPA12/RPB9/RPC11 RNA polymerase family.</text>
</comment>
<evidence type="ECO:0000256" key="4">
    <source>
        <dbReference type="ARBA" id="ARBA00022771"/>
    </source>
</evidence>
<protein>
    <recommendedName>
        <fullName evidence="12">TFIIS-type domain-containing protein</fullName>
    </recommendedName>
</protein>
<dbReference type="InterPro" id="IPR001529">
    <property type="entry name" value="Zn_ribbon_RPB9"/>
</dbReference>
<dbReference type="PANTHER" id="PTHR11239">
    <property type="entry name" value="DNA-DIRECTED RNA POLYMERASE"/>
    <property type="match status" value="1"/>
</dbReference>
<dbReference type="InterPro" id="IPR019761">
    <property type="entry name" value="DNA-dir_RNA_pol-M_15_CS"/>
</dbReference>
<comment type="subcellular location">
    <subcellularLocation>
        <location evidence="1">Nucleus</location>
        <location evidence="1">Nucleolus</location>
    </subcellularLocation>
</comment>
<dbReference type="Pfam" id="PF01096">
    <property type="entry name" value="Zn_ribbon_TFIIS"/>
    <property type="match status" value="1"/>
</dbReference>
<evidence type="ECO:0000256" key="9">
    <source>
        <dbReference type="ARBA" id="ARBA00063449"/>
    </source>
</evidence>
<keyword evidence="14" id="KW-1185">Reference proteome</keyword>